<evidence type="ECO:0000313" key="2">
    <source>
        <dbReference type="EMBL" id="KAK3892186.1"/>
    </source>
</evidence>
<dbReference type="PANTHER" id="PTHR31728">
    <property type="entry name" value="ABRAXAS FAMILY MEMBER"/>
    <property type="match status" value="1"/>
</dbReference>
<dbReference type="InterPro" id="IPR023238">
    <property type="entry name" value="FAM175"/>
</dbReference>
<comment type="caution">
    <text evidence="2">The sequence shown here is derived from an EMBL/GenBank/DDBJ whole genome shotgun (WGS) entry which is preliminary data.</text>
</comment>
<dbReference type="PANTHER" id="PTHR31728:SF5">
    <property type="entry name" value="OS07G0540200 PROTEIN"/>
    <property type="match status" value="1"/>
</dbReference>
<proteinExistence type="predicted"/>
<dbReference type="GO" id="GO:0008017">
    <property type="term" value="F:microtubule binding"/>
    <property type="evidence" value="ECO:0007669"/>
    <property type="project" value="TreeGrafter"/>
</dbReference>
<dbReference type="GO" id="GO:0070536">
    <property type="term" value="P:protein K63-linked deubiquitination"/>
    <property type="evidence" value="ECO:0007669"/>
    <property type="project" value="TreeGrafter"/>
</dbReference>
<dbReference type="GO" id="GO:0031593">
    <property type="term" value="F:polyubiquitin modification-dependent protein binding"/>
    <property type="evidence" value="ECO:0007669"/>
    <property type="project" value="TreeGrafter"/>
</dbReference>
<feature type="compositionally biased region" description="Low complexity" evidence="1">
    <location>
        <begin position="366"/>
        <end position="378"/>
    </location>
</feature>
<reference evidence="2" key="1">
    <citation type="submission" date="2023-10" db="EMBL/GenBank/DDBJ databases">
        <title>Genome assemblies of two species of porcelain crab, Petrolisthes cinctipes and Petrolisthes manimaculis (Anomura: Porcellanidae).</title>
        <authorList>
            <person name="Angst P."/>
        </authorList>
    </citation>
    <scope>NUCLEOTIDE SEQUENCE</scope>
    <source>
        <strain evidence="2">PB745_01</strain>
        <tissue evidence="2">Gill</tissue>
    </source>
</reference>
<feature type="compositionally biased region" description="Polar residues" evidence="1">
    <location>
        <begin position="382"/>
        <end position="391"/>
    </location>
</feature>
<gene>
    <name evidence="2" type="ORF">Pcinc_003961</name>
</gene>
<evidence type="ECO:0000313" key="3">
    <source>
        <dbReference type="Proteomes" id="UP001286313"/>
    </source>
</evidence>
<keyword evidence="3" id="KW-1185">Reference proteome</keyword>
<dbReference type="EMBL" id="JAWQEG010000280">
    <property type="protein sequence ID" value="KAK3892186.1"/>
    <property type="molecule type" value="Genomic_DNA"/>
</dbReference>
<dbReference type="CDD" id="cd23519">
    <property type="entry name" value="Abraxas-like_domain"/>
    <property type="match status" value="1"/>
</dbReference>
<dbReference type="GO" id="GO:0005634">
    <property type="term" value="C:nucleus"/>
    <property type="evidence" value="ECO:0007669"/>
    <property type="project" value="TreeGrafter"/>
</dbReference>
<dbReference type="Proteomes" id="UP001286313">
    <property type="component" value="Unassembled WGS sequence"/>
</dbReference>
<dbReference type="AlphaFoldDB" id="A0AAE1GI15"/>
<dbReference type="PRINTS" id="PR02051">
    <property type="entry name" value="PROTEINF175"/>
</dbReference>
<evidence type="ECO:0000256" key="1">
    <source>
        <dbReference type="SAM" id="MobiDB-lite"/>
    </source>
</evidence>
<name>A0AAE1GI15_PETCI</name>
<dbReference type="GO" id="GO:0008608">
    <property type="term" value="P:attachment of spindle microtubules to kinetochore"/>
    <property type="evidence" value="ECO:0007669"/>
    <property type="project" value="TreeGrafter"/>
</dbReference>
<feature type="compositionally biased region" description="Basic residues" evidence="1">
    <location>
        <begin position="461"/>
        <end position="477"/>
    </location>
</feature>
<dbReference type="GO" id="GO:0090307">
    <property type="term" value="P:mitotic spindle assembly"/>
    <property type="evidence" value="ECO:0007669"/>
    <property type="project" value="TreeGrafter"/>
</dbReference>
<organism evidence="2 3">
    <name type="scientific">Petrolisthes cinctipes</name>
    <name type="common">Flat porcelain crab</name>
    <dbReference type="NCBI Taxonomy" id="88211"/>
    <lineage>
        <taxon>Eukaryota</taxon>
        <taxon>Metazoa</taxon>
        <taxon>Ecdysozoa</taxon>
        <taxon>Arthropoda</taxon>
        <taxon>Crustacea</taxon>
        <taxon>Multicrustacea</taxon>
        <taxon>Malacostraca</taxon>
        <taxon>Eumalacostraca</taxon>
        <taxon>Eucarida</taxon>
        <taxon>Decapoda</taxon>
        <taxon>Pleocyemata</taxon>
        <taxon>Anomura</taxon>
        <taxon>Galatheoidea</taxon>
        <taxon>Porcellanidae</taxon>
        <taxon>Petrolisthes</taxon>
    </lineage>
</organism>
<feature type="compositionally biased region" description="Polar residues" evidence="1">
    <location>
        <begin position="416"/>
        <end position="430"/>
    </location>
</feature>
<evidence type="ECO:0008006" key="4">
    <source>
        <dbReference type="Google" id="ProtNLM"/>
    </source>
</evidence>
<dbReference type="Pfam" id="PF21125">
    <property type="entry name" value="MPN_2A_DUB_like"/>
    <property type="match status" value="1"/>
</dbReference>
<feature type="region of interest" description="Disordered" evidence="1">
    <location>
        <begin position="276"/>
        <end position="477"/>
    </location>
</feature>
<accession>A0AAE1GI15</accession>
<protein>
    <recommendedName>
        <fullName evidence="4">BRCA1-A complex subunit Abraxas 1</fullName>
    </recommendedName>
</protein>
<sequence>MATTGVLVSCSGAVLSSILYEQLRRGHAQEGFLLGEVESHISEHISDSQICNEKTETIINLSSFLPCTGLGSFYSGAGVVNQEKLNQYLGSNYKRVMGWYRSRGSSCEDVYLRETLIHQQLEAVMAPHTGGNFLMALLSCRTCPDPATITTTHKFMLIRNNRLEGVPLRVVNIGDTSTSEYLLKPHNPSLYISPTVQGVLAKMRQDEPGVAEVEKIHSRLVERLGDLLGKYGQEQGQLEAALGEVTALRAACAKHGIKPDFTPEAIQEKEEANLMNFEEPSQSPHTKTSRVRGKGTSHGEEARQTEGTGLGRGQSKARGRERGDSESSDPFGFVNTEMEKLQVRPSGRGIGSSGSGSGSESGPGVGLRSRSSTPSPRRLLQKSRSAGSPLQRNPPRRWSESGSDSSPGPLSKKNQDTFTPSPAKDSQNGVSRGSQRGRLRGRGSQSLINRSQSPGEEHTGGRRGGRGRGRRGQGKTY</sequence>
<feature type="compositionally biased region" description="Gly residues" evidence="1">
    <location>
        <begin position="348"/>
        <end position="365"/>
    </location>
</feature>